<keyword evidence="7" id="KW-0210">Decarboxylase</keyword>
<comment type="subcellular location">
    <subcellularLocation>
        <location evidence="2">Golgi apparatus</location>
        <location evidence="2">Golgi stack membrane</location>
        <topology evidence="2">Single-pass type II membrane protein</topology>
    </subcellularLocation>
</comment>
<evidence type="ECO:0000256" key="5">
    <source>
        <dbReference type="ARBA" id="ARBA00012290"/>
    </source>
</evidence>
<evidence type="ECO:0000256" key="8">
    <source>
        <dbReference type="ARBA" id="ARBA00022968"/>
    </source>
</evidence>
<evidence type="ECO:0000256" key="10">
    <source>
        <dbReference type="ARBA" id="ARBA00023027"/>
    </source>
</evidence>
<feature type="domain" description="NAD(P)-binding" evidence="14">
    <location>
        <begin position="5"/>
        <end position="313"/>
    </location>
</feature>
<dbReference type="GO" id="GO:0033320">
    <property type="term" value="P:UDP-D-xylose biosynthetic process"/>
    <property type="evidence" value="ECO:0007669"/>
    <property type="project" value="UniProtKB-UniPathway"/>
</dbReference>
<dbReference type="Gene3D" id="3.40.50.720">
    <property type="entry name" value="NAD(P)-binding Rossmann-like Domain"/>
    <property type="match status" value="1"/>
</dbReference>
<evidence type="ECO:0000256" key="6">
    <source>
        <dbReference type="ARBA" id="ARBA00022692"/>
    </source>
</evidence>
<proteinExistence type="inferred from homology"/>
<dbReference type="GO" id="GO:0042732">
    <property type="term" value="P:D-xylose metabolic process"/>
    <property type="evidence" value="ECO:0007669"/>
    <property type="project" value="InterPro"/>
</dbReference>
<evidence type="ECO:0000256" key="1">
    <source>
        <dbReference type="ARBA" id="ARBA00001911"/>
    </source>
</evidence>
<keyword evidence="13" id="KW-0456">Lyase</keyword>
<keyword evidence="11" id="KW-0333">Golgi apparatus</keyword>
<keyword evidence="8" id="KW-0735">Signal-anchor</keyword>
<dbReference type="PANTHER" id="PTHR43078">
    <property type="entry name" value="UDP-GLUCURONIC ACID DECARBOXYLASE-RELATED"/>
    <property type="match status" value="1"/>
</dbReference>
<protein>
    <recommendedName>
        <fullName evidence="5">UDP-glucuronate decarboxylase</fullName>
        <ecNumber evidence="5">4.1.1.35</ecNumber>
    </recommendedName>
</protein>
<keyword evidence="12" id="KW-0472">Membrane</keyword>
<dbReference type="GO" id="GO:0048040">
    <property type="term" value="F:UDP-glucuronate decarboxylase activity"/>
    <property type="evidence" value="ECO:0007669"/>
    <property type="project" value="UniProtKB-EC"/>
</dbReference>
<comment type="similarity">
    <text evidence="4">Belongs to the NAD(P)-dependent epimerase/dehydratase family. UDP-glucuronic acid decarboxylase subfamily.</text>
</comment>
<reference evidence="15" key="1">
    <citation type="submission" date="2020-05" db="EMBL/GenBank/DDBJ databases">
        <authorList>
            <person name="Chiriac C."/>
            <person name="Salcher M."/>
            <person name="Ghai R."/>
            <person name="Kavagutti S V."/>
        </authorList>
    </citation>
    <scope>NUCLEOTIDE SEQUENCE</scope>
</reference>
<dbReference type="EC" id="4.1.1.35" evidence="5"/>
<evidence type="ECO:0000256" key="7">
    <source>
        <dbReference type="ARBA" id="ARBA00022793"/>
    </source>
</evidence>
<keyword evidence="6" id="KW-0812">Transmembrane</keyword>
<evidence type="ECO:0000256" key="13">
    <source>
        <dbReference type="ARBA" id="ARBA00023239"/>
    </source>
</evidence>
<comment type="cofactor">
    <cofactor evidence="1">
        <name>NAD(+)</name>
        <dbReference type="ChEBI" id="CHEBI:57540"/>
    </cofactor>
</comment>
<gene>
    <name evidence="15" type="ORF">UFOPK2844_00479</name>
</gene>
<dbReference type="AlphaFoldDB" id="A0A6J6TWD0"/>
<evidence type="ECO:0000256" key="3">
    <source>
        <dbReference type="ARBA" id="ARBA00005100"/>
    </source>
</evidence>
<dbReference type="InterPro" id="IPR044516">
    <property type="entry name" value="UXS-like"/>
</dbReference>
<evidence type="ECO:0000256" key="2">
    <source>
        <dbReference type="ARBA" id="ARBA00004447"/>
    </source>
</evidence>
<dbReference type="Pfam" id="PF16363">
    <property type="entry name" value="GDP_Man_Dehyd"/>
    <property type="match status" value="1"/>
</dbReference>
<comment type="pathway">
    <text evidence="3">Nucleotide-sugar biosynthesis; UDP-alpha-D-xylose biosynthesis; UDP-alpha-D-xylose from UDP-alpha-D-glucuronate: step 1/1.</text>
</comment>
<evidence type="ECO:0000256" key="12">
    <source>
        <dbReference type="ARBA" id="ARBA00023136"/>
    </source>
</evidence>
<evidence type="ECO:0000256" key="4">
    <source>
        <dbReference type="ARBA" id="ARBA00007505"/>
    </source>
</evidence>
<dbReference type="GO" id="GO:0070403">
    <property type="term" value="F:NAD+ binding"/>
    <property type="evidence" value="ECO:0007669"/>
    <property type="project" value="InterPro"/>
</dbReference>
<evidence type="ECO:0000259" key="14">
    <source>
        <dbReference type="Pfam" id="PF16363"/>
    </source>
</evidence>
<dbReference type="SUPFAM" id="SSF51735">
    <property type="entry name" value="NAD(P)-binding Rossmann-fold domains"/>
    <property type="match status" value="1"/>
</dbReference>
<name>A0A6J6TWD0_9ZZZZ</name>
<dbReference type="PANTHER" id="PTHR43078:SF6">
    <property type="entry name" value="UDP-GLUCURONIC ACID DECARBOXYLASE 1"/>
    <property type="match status" value="1"/>
</dbReference>
<evidence type="ECO:0000256" key="11">
    <source>
        <dbReference type="ARBA" id="ARBA00023034"/>
    </source>
</evidence>
<evidence type="ECO:0000256" key="9">
    <source>
        <dbReference type="ARBA" id="ARBA00022989"/>
    </source>
</evidence>
<organism evidence="15">
    <name type="scientific">freshwater metagenome</name>
    <dbReference type="NCBI Taxonomy" id="449393"/>
    <lineage>
        <taxon>unclassified sequences</taxon>
        <taxon>metagenomes</taxon>
        <taxon>ecological metagenomes</taxon>
    </lineage>
</organism>
<dbReference type="GO" id="GO:0032580">
    <property type="term" value="C:Golgi cisterna membrane"/>
    <property type="evidence" value="ECO:0007669"/>
    <property type="project" value="UniProtKB-SubCell"/>
</dbReference>
<dbReference type="EMBL" id="CAEZZG010000005">
    <property type="protein sequence ID" value="CAB4751921.1"/>
    <property type="molecule type" value="Genomic_DNA"/>
</dbReference>
<dbReference type="InterPro" id="IPR036291">
    <property type="entry name" value="NAD(P)-bd_dom_sf"/>
</dbReference>
<keyword evidence="10" id="KW-0520">NAD</keyword>
<dbReference type="UniPathway" id="UPA00796">
    <property type="reaction ID" value="UER00771"/>
</dbReference>
<dbReference type="InterPro" id="IPR016040">
    <property type="entry name" value="NAD(P)-bd_dom"/>
</dbReference>
<evidence type="ECO:0000313" key="15">
    <source>
        <dbReference type="EMBL" id="CAB4751921.1"/>
    </source>
</evidence>
<accession>A0A6J6TWD0</accession>
<keyword evidence="9" id="KW-1133">Transmembrane helix</keyword>
<sequence length="325" mass="36056">MQKYLITGGAGFIGSHLADNLLASGNEVIVLDDLSTGRLENIEQNSDNSKFKFVEGSILDEELVSRMIGETDQVLHLAAAVGVFSIMKDPLGSLKTNIRGSEIVLENACKFMKPVLVTSTSEIYGKNTSDLLSEDDDRILGSATKTRWSYSEAKAIEEFLAYSYWKTANLETRIVRLFNTVGPRQVGSYGMVIPRFISAAIAGESIQVYGNGEQTRCFGHVSDISQGIISVLNSRQTIGEVLNLGVNFEISIIDLAQLIIKKTNSTSKIELVPYDQAYEEGFEDMQRRVPDTRKIERITGWKAKLNLEQIIDDVISYQLSTQHKV</sequence>